<dbReference type="AlphaFoldDB" id="G8R8X4"/>
<dbReference type="Proteomes" id="UP000005631">
    <property type="component" value="Chromosome"/>
</dbReference>
<accession>G8R8X4</accession>
<dbReference type="KEGG" id="oho:Oweho_2618"/>
<dbReference type="Gene3D" id="2.30.30.40">
    <property type="entry name" value="SH3 Domains"/>
    <property type="match status" value="1"/>
</dbReference>
<feature type="transmembrane region" description="Helical" evidence="2">
    <location>
        <begin position="158"/>
        <end position="177"/>
    </location>
</feature>
<feature type="repeat" description="TPR" evidence="1">
    <location>
        <begin position="56"/>
        <end position="89"/>
    </location>
</feature>
<evidence type="ECO:0000256" key="1">
    <source>
        <dbReference type="PROSITE-ProRule" id="PRU00339"/>
    </source>
</evidence>
<evidence type="ECO:0000256" key="2">
    <source>
        <dbReference type="SAM" id="Phobius"/>
    </source>
</evidence>
<keyword evidence="5" id="KW-1185">Reference proteome</keyword>
<dbReference type="PROSITE" id="PS50293">
    <property type="entry name" value="TPR_REGION"/>
    <property type="match status" value="1"/>
</dbReference>
<dbReference type="HOGENOM" id="CLU_080147_0_0_10"/>
<dbReference type="PROSITE" id="PS50005">
    <property type="entry name" value="TPR"/>
    <property type="match status" value="1"/>
</dbReference>
<dbReference type="EMBL" id="CP003156">
    <property type="protein sequence ID" value="AEV33582.1"/>
    <property type="molecule type" value="Genomic_DNA"/>
</dbReference>
<evidence type="ECO:0000259" key="3">
    <source>
        <dbReference type="PROSITE" id="PS51781"/>
    </source>
</evidence>
<evidence type="ECO:0000313" key="5">
    <source>
        <dbReference type="Proteomes" id="UP000005631"/>
    </source>
</evidence>
<dbReference type="SMART" id="SM00028">
    <property type="entry name" value="TPR"/>
    <property type="match status" value="2"/>
</dbReference>
<gene>
    <name evidence="4" type="ordered locus">Oweho_2618</name>
</gene>
<name>G8R8X4_OWEHD</name>
<dbReference type="InterPro" id="IPR019734">
    <property type="entry name" value="TPR_rpt"/>
</dbReference>
<dbReference type="STRING" id="926562.Oweho_2618"/>
<keyword evidence="1" id="KW-0802">TPR repeat</keyword>
<proteinExistence type="predicted"/>
<organism evidence="4 5">
    <name type="scientific">Owenweeksia hongkongensis (strain DSM 17368 / CIP 108786 / JCM 12287 / NRRL B-23963 / UST20020801)</name>
    <dbReference type="NCBI Taxonomy" id="926562"/>
    <lineage>
        <taxon>Bacteria</taxon>
        <taxon>Pseudomonadati</taxon>
        <taxon>Bacteroidota</taxon>
        <taxon>Flavobacteriia</taxon>
        <taxon>Flavobacteriales</taxon>
        <taxon>Owenweeksiaceae</taxon>
        <taxon>Owenweeksia</taxon>
    </lineage>
</organism>
<dbReference type="OrthoDB" id="9776208at2"/>
<dbReference type="Gene3D" id="1.25.40.10">
    <property type="entry name" value="Tetratricopeptide repeat domain"/>
    <property type="match status" value="1"/>
</dbReference>
<dbReference type="SUPFAM" id="SSF48452">
    <property type="entry name" value="TPR-like"/>
    <property type="match status" value="1"/>
</dbReference>
<feature type="domain" description="SH3b" evidence="3">
    <location>
        <begin position="186"/>
        <end position="248"/>
    </location>
</feature>
<keyword evidence="2" id="KW-0812">Transmembrane</keyword>
<dbReference type="InterPro" id="IPR011990">
    <property type="entry name" value="TPR-like_helical_dom_sf"/>
</dbReference>
<reference evidence="4 5" key="1">
    <citation type="journal article" date="2012" name="Stand. Genomic Sci.">
        <title>Genome sequence of the orange-pigmented seawater bacterium Owenweeksia hongkongensis type strain (UST20020801(T)).</title>
        <authorList>
            <person name="Riedel T."/>
            <person name="Held B."/>
            <person name="Nolan M."/>
            <person name="Lucas S."/>
            <person name="Lapidus A."/>
            <person name="Tice H."/>
            <person name="Del Rio T.G."/>
            <person name="Cheng J.F."/>
            <person name="Han C."/>
            <person name="Tapia R."/>
            <person name="Goodwin L.A."/>
            <person name="Pitluck S."/>
            <person name="Liolios K."/>
            <person name="Mavromatis K."/>
            <person name="Pagani I."/>
            <person name="Ivanova N."/>
            <person name="Mikhailova N."/>
            <person name="Pati A."/>
            <person name="Chen A."/>
            <person name="Palaniappan K."/>
            <person name="Rohde M."/>
            <person name="Tindall B.J."/>
            <person name="Detter J.C."/>
            <person name="Goker M."/>
            <person name="Woyke T."/>
            <person name="Bristow J."/>
            <person name="Eisen J.A."/>
            <person name="Markowitz V."/>
            <person name="Hugenholtz P."/>
            <person name="Klenk H.P."/>
            <person name="Kyrpides N.C."/>
        </authorList>
    </citation>
    <scope>NUCLEOTIDE SEQUENCE</scope>
    <source>
        <strain evidence="5">DSM 17368 / JCM 12287 / NRRL B-23963</strain>
    </source>
</reference>
<keyword evidence="2" id="KW-1133">Transmembrane helix</keyword>
<dbReference type="eggNOG" id="COG3103">
    <property type="taxonomic scope" value="Bacteria"/>
</dbReference>
<feature type="transmembrane region" description="Helical" evidence="2">
    <location>
        <begin position="131"/>
        <end position="151"/>
    </location>
</feature>
<dbReference type="eggNOG" id="COG0457">
    <property type="taxonomic scope" value="Bacteria"/>
</dbReference>
<keyword evidence="2" id="KW-0472">Membrane</keyword>
<sequence>MKKLLILLVLISTYQFGYSQDLKATFEEGNALYQEKKYDEALEKYKTITDAGLESAALYYNMANAYFKTNQLSQAILNYERAARLAPNDDDIRQNLSIANEATIDRFEKLPEPMIKTAYQSIFRAFQPGTWGVIALVFLMITLVGTYFYLYTTKRRQGFAIGIFSFLLGVISLWLAYAHLNNLRNYRPGIVTATSTYVKSGPGEKAEDVFILHEGTKATVTEFYDNWKKIKLPDGKIGWISAKDIVEI</sequence>
<dbReference type="RefSeq" id="WP_014202931.1">
    <property type="nucleotide sequence ID" value="NC_016599.1"/>
</dbReference>
<evidence type="ECO:0000313" key="4">
    <source>
        <dbReference type="EMBL" id="AEV33582.1"/>
    </source>
</evidence>
<dbReference type="Pfam" id="PF00515">
    <property type="entry name" value="TPR_1"/>
    <property type="match status" value="1"/>
</dbReference>
<dbReference type="InterPro" id="IPR003646">
    <property type="entry name" value="SH3-like_bac-type"/>
</dbReference>
<dbReference type="SMART" id="SM00287">
    <property type="entry name" value="SH3b"/>
    <property type="match status" value="1"/>
</dbReference>
<dbReference type="PROSITE" id="PS51781">
    <property type="entry name" value="SH3B"/>
    <property type="match status" value="1"/>
</dbReference>
<protein>
    <submittedName>
        <fullName evidence="4">Tetratricopeptide repeat protein,SH3 domain-containing protein</fullName>
    </submittedName>
</protein>
<dbReference type="Pfam" id="PF08239">
    <property type="entry name" value="SH3_3"/>
    <property type="match status" value="1"/>
</dbReference>